<sequence length="263" mass="27819">MSASEVVSLRFEDGLARLRLRRPEARNAIDRAMAYQLLDAASACAARAGLRAVLIEADGPDFTVGGDLRHLHGVGDELPTELQRMISRYHAALAQLGALEAPVVTAVQGAAAGGGLGLLWCADLVIAADDARLASGFARLGMSGDGGSSWAVTRLAGARRAWEFLAEGRVLTAAEAADWGLVSRVVPAAELAAEAERTARRLAEGPTRAFAHLRRLIGAASASSWAEQLDTERRVMAELALTADVRNGIAAFVERREPRFGGR</sequence>
<dbReference type="PANTHER" id="PTHR43459:SF1">
    <property type="entry name" value="EG:BACN32G11.4 PROTEIN"/>
    <property type="match status" value="1"/>
</dbReference>
<evidence type="ECO:0000313" key="2">
    <source>
        <dbReference type="EMBL" id="MBB4663895.1"/>
    </source>
</evidence>
<comment type="similarity">
    <text evidence="1">Belongs to the enoyl-CoA hydratase/isomerase family.</text>
</comment>
<reference evidence="2 3" key="1">
    <citation type="submission" date="2020-08" db="EMBL/GenBank/DDBJ databases">
        <title>Genomic Encyclopedia of Archaeal and Bacterial Type Strains, Phase II (KMG-II): from individual species to whole genera.</title>
        <authorList>
            <person name="Goeker M."/>
        </authorList>
    </citation>
    <scope>NUCLEOTIDE SEQUENCE [LARGE SCALE GENOMIC DNA]</scope>
    <source>
        <strain evidence="2 3">DSM 23288</strain>
    </source>
</reference>
<keyword evidence="3" id="KW-1185">Reference proteome</keyword>
<evidence type="ECO:0000313" key="3">
    <source>
        <dbReference type="Proteomes" id="UP000585272"/>
    </source>
</evidence>
<evidence type="ECO:0000256" key="1">
    <source>
        <dbReference type="ARBA" id="ARBA00005254"/>
    </source>
</evidence>
<dbReference type="GO" id="GO:0016853">
    <property type="term" value="F:isomerase activity"/>
    <property type="evidence" value="ECO:0007669"/>
    <property type="project" value="UniProtKB-KW"/>
</dbReference>
<dbReference type="PANTHER" id="PTHR43459">
    <property type="entry name" value="ENOYL-COA HYDRATASE"/>
    <property type="match status" value="1"/>
</dbReference>
<protein>
    <submittedName>
        <fullName evidence="2">2-(1,2-epoxy-1,2-dihydrophenyl)acetyl-CoA isomerase</fullName>
        <ecNumber evidence="2">5.3.3.18</ecNumber>
    </submittedName>
</protein>
<dbReference type="AlphaFoldDB" id="A0A840IHW1"/>
<gene>
    <name evidence="2" type="ORF">BDZ31_003496</name>
</gene>
<name>A0A840IHW1_9ACTN</name>
<dbReference type="InterPro" id="IPR014748">
    <property type="entry name" value="Enoyl-CoA_hydra_C"/>
</dbReference>
<dbReference type="InterPro" id="IPR029045">
    <property type="entry name" value="ClpP/crotonase-like_dom_sf"/>
</dbReference>
<comment type="caution">
    <text evidence="2">The sequence shown here is derived from an EMBL/GenBank/DDBJ whole genome shotgun (WGS) entry which is preliminary data.</text>
</comment>
<dbReference type="InterPro" id="IPR001753">
    <property type="entry name" value="Enoyl-CoA_hydra/iso"/>
</dbReference>
<dbReference type="EC" id="5.3.3.18" evidence="2"/>
<accession>A0A840IHW1</accession>
<dbReference type="CDD" id="cd06558">
    <property type="entry name" value="crotonase-like"/>
    <property type="match status" value="1"/>
</dbReference>
<dbReference type="EMBL" id="JACHNU010000005">
    <property type="protein sequence ID" value="MBB4663895.1"/>
    <property type="molecule type" value="Genomic_DNA"/>
</dbReference>
<dbReference type="Pfam" id="PF00378">
    <property type="entry name" value="ECH_1"/>
    <property type="match status" value="1"/>
</dbReference>
<dbReference type="Gene3D" id="3.90.226.10">
    <property type="entry name" value="2-enoyl-CoA Hydratase, Chain A, domain 1"/>
    <property type="match status" value="1"/>
</dbReference>
<organism evidence="2 3">
    <name type="scientific">Conexibacter arvalis</name>
    <dbReference type="NCBI Taxonomy" id="912552"/>
    <lineage>
        <taxon>Bacteria</taxon>
        <taxon>Bacillati</taxon>
        <taxon>Actinomycetota</taxon>
        <taxon>Thermoleophilia</taxon>
        <taxon>Solirubrobacterales</taxon>
        <taxon>Conexibacteraceae</taxon>
        <taxon>Conexibacter</taxon>
    </lineage>
</organism>
<keyword evidence="2" id="KW-0413">Isomerase</keyword>
<dbReference type="Proteomes" id="UP000585272">
    <property type="component" value="Unassembled WGS sequence"/>
</dbReference>
<proteinExistence type="inferred from homology"/>
<dbReference type="SUPFAM" id="SSF52096">
    <property type="entry name" value="ClpP/crotonase"/>
    <property type="match status" value="1"/>
</dbReference>
<dbReference type="RefSeq" id="WP_183343615.1">
    <property type="nucleotide sequence ID" value="NZ_JACHNU010000005.1"/>
</dbReference>
<dbReference type="Gene3D" id="1.10.12.10">
    <property type="entry name" value="Lyase 2-enoyl-coa Hydratase, Chain A, domain 2"/>
    <property type="match status" value="1"/>
</dbReference>